<name>A0ABD0XTQ8_9HEMI</name>
<proteinExistence type="predicted"/>
<dbReference type="EMBL" id="JBFDAA010000022">
    <property type="protein sequence ID" value="KAL1110546.1"/>
    <property type="molecule type" value="Genomic_DNA"/>
</dbReference>
<reference evidence="2 3" key="1">
    <citation type="submission" date="2024-07" db="EMBL/GenBank/DDBJ databases">
        <title>Chromosome-level genome assembly of the water stick insect Ranatra chinensis (Heteroptera: Nepidae).</title>
        <authorList>
            <person name="Liu X."/>
        </authorList>
    </citation>
    <scope>NUCLEOTIDE SEQUENCE [LARGE SCALE GENOMIC DNA]</scope>
    <source>
        <strain evidence="2">Cailab_2021Rc</strain>
        <tissue evidence="2">Muscle</tissue>
    </source>
</reference>
<dbReference type="AlphaFoldDB" id="A0ABD0XTQ8"/>
<accession>A0ABD0XTQ8</accession>
<gene>
    <name evidence="2" type="ORF">AAG570_008074</name>
</gene>
<feature type="region of interest" description="Disordered" evidence="1">
    <location>
        <begin position="102"/>
        <end position="130"/>
    </location>
</feature>
<dbReference type="Proteomes" id="UP001558652">
    <property type="component" value="Unassembled WGS sequence"/>
</dbReference>
<evidence type="ECO:0000313" key="3">
    <source>
        <dbReference type="Proteomes" id="UP001558652"/>
    </source>
</evidence>
<evidence type="ECO:0000256" key="1">
    <source>
        <dbReference type="SAM" id="MobiDB-lite"/>
    </source>
</evidence>
<keyword evidence="3" id="KW-1185">Reference proteome</keyword>
<evidence type="ECO:0000313" key="2">
    <source>
        <dbReference type="EMBL" id="KAL1110546.1"/>
    </source>
</evidence>
<sequence length="130" mass="14485">MFHKNKTQETTENGNPDFLESLGRATLAEKEVSALKEQLAVANQSQGGEGKMAALAQGTEEIINRSSIELELSAKDKEDLYCDNPQSLKLKIASKRRNTFYQNKKQTTKLPRDATLPGEQPIEAFDQSSR</sequence>
<protein>
    <submittedName>
        <fullName evidence="2">Uncharacterized protein</fullName>
    </submittedName>
</protein>
<comment type="caution">
    <text evidence="2">The sequence shown here is derived from an EMBL/GenBank/DDBJ whole genome shotgun (WGS) entry which is preliminary data.</text>
</comment>
<organism evidence="2 3">
    <name type="scientific">Ranatra chinensis</name>
    <dbReference type="NCBI Taxonomy" id="642074"/>
    <lineage>
        <taxon>Eukaryota</taxon>
        <taxon>Metazoa</taxon>
        <taxon>Ecdysozoa</taxon>
        <taxon>Arthropoda</taxon>
        <taxon>Hexapoda</taxon>
        <taxon>Insecta</taxon>
        <taxon>Pterygota</taxon>
        <taxon>Neoptera</taxon>
        <taxon>Paraneoptera</taxon>
        <taxon>Hemiptera</taxon>
        <taxon>Heteroptera</taxon>
        <taxon>Panheteroptera</taxon>
        <taxon>Nepomorpha</taxon>
        <taxon>Nepidae</taxon>
        <taxon>Ranatrinae</taxon>
        <taxon>Ranatra</taxon>
    </lineage>
</organism>